<keyword evidence="1" id="KW-0812">Transmembrane</keyword>
<organism evidence="3 8">
    <name type="scientific">Candidatus Hakubella thermalkaliphila</name>
    <dbReference type="NCBI Taxonomy" id="2754717"/>
    <lineage>
        <taxon>Bacteria</taxon>
        <taxon>Bacillati</taxon>
        <taxon>Actinomycetota</taxon>
        <taxon>Actinomycetota incertae sedis</taxon>
        <taxon>Candidatus Hakubellales</taxon>
        <taxon>Candidatus Hakubellaceae</taxon>
        <taxon>Candidatus Hakubella</taxon>
    </lineage>
</organism>
<feature type="transmembrane region" description="Helical" evidence="1">
    <location>
        <begin position="184"/>
        <end position="202"/>
    </location>
</feature>
<dbReference type="EMBL" id="BLRW01000172">
    <property type="protein sequence ID" value="GFP23706.1"/>
    <property type="molecule type" value="Genomic_DNA"/>
</dbReference>
<dbReference type="GO" id="GO:0004175">
    <property type="term" value="F:endopeptidase activity"/>
    <property type="evidence" value="ECO:0007669"/>
    <property type="project" value="UniProtKB-ARBA"/>
</dbReference>
<gene>
    <name evidence="3" type="ORF">HKBW3S03_00318</name>
    <name evidence="4" type="ORF">HKBW3S09_01171</name>
    <name evidence="5" type="ORF">HKBW3S34_00592</name>
    <name evidence="6" type="ORF">HKBW3S44_00064</name>
</gene>
<evidence type="ECO:0000313" key="5">
    <source>
        <dbReference type="EMBL" id="GFP29672.1"/>
    </source>
</evidence>
<dbReference type="EMBL" id="BLSC01000002">
    <property type="protein sequence ID" value="GFP36381.1"/>
    <property type="molecule type" value="Genomic_DNA"/>
</dbReference>
<dbReference type="Proteomes" id="UP000585609">
    <property type="component" value="Unassembled WGS sequence"/>
</dbReference>
<dbReference type="Pfam" id="PF02517">
    <property type="entry name" value="Rce1-like"/>
    <property type="match status" value="1"/>
</dbReference>
<reference evidence="7 8" key="1">
    <citation type="journal article" date="2020" name="Front. Microbiol.">
        <title>Single-cell genomics of novel Actinobacteria with the Wood-Ljungdahl pathway discovered in a serpentinizing system.</title>
        <authorList>
            <person name="Merino N."/>
            <person name="Kawai M."/>
            <person name="Boyd E.S."/>
            <person name="Colman D.R."/>
            <person name="McGlynn S.E."/>
            <person name="Nealson K.H."/>
            <person name="Kurokawa K."/>
            <person name="Hongoh Y."/>
        </authorList>
    </citation>
    <scope>NUCLEOTIDE SEQUENCE [LARGE SCALE GENOMIC DNA]</scope>
    <source>
        <strain evidence="3 8">S03</strain>
        <strain evidence="4 9">S09_30</strain>
        <strain evidence="5 10">S34</strain>
        <strain evidence="6 7">S44</strain>
    </source>
</reference>
<sequence length="254" mass="28908">MERGFLKVSERRDDYLDQIKWKFSDSLISLLIFIPLLLALLVPLALLLGISSLPISTTLENINTWSILVPYLLQVGVTLGLVWFFAIKLRRARWSELGLRPYGIFRSLLLALAAFIFIFASNITYRLIASRFIPMEDLQGRVSKVILSGRVSLALLIPIVIFIAPVVEEIFFRGFVYPAFRKKMGVVWGILLSSLVFALFHFEPYQIPPLLVIGAILAFIYEKTRSLLPVIILHGLNNGFYMLVLMVFMKVTRG</sequence>
<evidence type="ECO:0000313" key="4">
    <source>
        <dbReference type="EMBL" id="GFP23706.1"/>
    </source>
</evidence>
<evidence type="ECO:0000313" key="3">
    <source>
        <dbReference type="EMBL" id="GFP18813.1"/>
    </source>
</evidence>
<feature type="transmembrane region" description="Helical" evidence="1">
    <location>
        <begin position="227"/>
        <end position="248"/>
    </location>
</feature>
<protein>
    <recommendedName>
        <fullName evidence="2">CAAX prenyl protease 2/Lysostaphin resistance protein A-like domain-containing protein</fullName>
    </recommendedName>
</protein>
<dbReference type="GO" id="GO:0080120">
    <property type="term" value="P:CAAX-box protein maturation"/>
    <property type="evidence" value="ECO:0007669"/>
    <property type="project" value="UniProtKB-ARBA"/>
</dbReference>
<proteinExistence type="predicted"/>
<comment type="caution">
    <text evidence="3">The sequence shown here is derived from an EMBL/GenBank/DDBJ whole genome shotgun (WGS) entry which is preliminary data.</text>
</comment>
<dbReference type="PANTHER" id="PTHR43592:SF15">
    <property type="entry name" value="CAAX AMINO TERMINAL PROTEASE FAMILY PROTEIN"/>
    <property type="match status" value="1"/>
</dbReference>
<dbReference type="EMBL" id="BLRU01000015">
    <property type="protein sequence ID" value="GFP18813.1"/>
    <property type="molecule type" value="Genomic_DNA"/>
</dbReference>
<dbReference type="Proteomes" id="UP000588083">
    <property type="component" value="Unassembled WGS sequence"/>
</dbReference>
<dbReference type="Proteomes" id="UP000561271">
    <property type="component" value="Unassembled WGS sequence"/>
</dbReference>
<evidence type="ECO:0000259" key="2">
    <source>
        <dbReference type="Pfam" id="PF02517"/>
    </source>
</evidence>
<feature type="transmembrane region" description="Helical" evidence="1">
    <location>
        <begin position="68"/>
        <end position="87"/>
    </location>
</feature>
<name>A0A6V8NF59_9ACTN</name>
<accession>A0A6V8NF59</accession>
<evidence type="ECO:0000313" key="8">
    <source>
        <dbReference type="Proteomes" id="UP000574717"/>
    </source>
</evidence>
<keyword evidence="1" id="KW-1133">Transmembrane helix</keyword>
<dbReference type="InterPro" id="IPR003675">
    <property type="entry name" value="Rce1/LyrA-like_dom"/>
</dbReference>
<feature type="transmembrane region" description="Helical" evidence="1">
    <location>
        <begin position="108"/>
        <end position="128"/>
    </location>
</feature>
<keyword evidence="1" id="KW-0472">Membrane</keyword>
<dbReference type="EMBL" id="BLRZ01000019">
    <property type="protein sequence ID" value="GFP29672.1"/>
    <property type="molecule type" value="Genomic_DNA"/>
</dbReference>
<dbReference type="Proteomes" id="UP000574717">
    <property type="component" value="Unassembled WGS sequence"/>
</dbReference>
<evidence type="ECO:0000313" key="9">
    <source>
        <dbReference type="Proteomes" id="UP000585609"/>
    </source>
</evidence>
<dbReference type="AlphaFoldDB" id="A0A6V8NF59"/>
<evidence type="ECO:0000256" key="1">
    <source>
        <dbReference type="SAM" id="Phobius"/>
    </source>
</evidence>
<keyword evidence="10" id="KW-1185">Reference proteome</keyword>
<evidence type="ECO:0000313" key="6">
    <source>
        <dbReference type="EMBL" id="GFP36381.1"/>
    </source>
</evidence>
<feature type="transmembrane region" description="Helical" evidence="1">
    <location>
        <begin position="148"/>
        <end position="172"/>
    </location>
</feature>
<feature type="transmembrane region" description="Helical" evidence="1">
    <location>
        <begin position="27"/>
        <end position="48"/>
    </location>
</feature>
<dbReference type="PANTHER" id="PTHR43592">
    <property type="entry name" value="CAAX AMINO TERMINAL PROTEASE"/>
    <property type="match status" value="1"/>
</dbReference>
<evidence type="ECO:0000313" key="7">
    <source>
        <dbReference type="Proteomes" id="UP000561271"/>
    </source>
</evidence>
<feature type="domain" description="CAAX prenyl protease 2/Lysostaphin resistance protein A-like" evidence="2">
    <location>
        <begin position="152"/>
        <end position="239"/>
    </location>
</feature>
<evidence type="ECO:0000313" key="10">
    <source>
        <dbReference type="Proteomes" id="UP000588083"/>
    </source>
</evidence>